<reference evidence="9 10" key="1">
    <citation type="submission" date="2016-09" db="EMBL/GenBank/DDBJ databases">
        <title>Photobacterium proteolyticum sp. nov. a protease producing bacterium isolated from ocean sediments of Laizhou Bay.</title>
        <authorList>
            <person name="Li Y."/>
        </authorList>
    </citation>
    <scope>NUCLEOTIDE SEQUENCE [LARGE SCALE GENOMIC DNA]</scope>
    <source>
        <strain evidence="9 10">13-12</strain>
    </source>
</reference>
<dbReference type="EMBL" id="MJIL01000090">
    <property type="protein sequence ID" value="OLQ72865.1"/>
    <property type="molecule type" value="Genomic_DNA"/>
</dbReference>
<dbReference type="InterPro" id="IPR002933">
    <property type="entry name" value="Peptidase_M20"/>
</dbReference>
<dbReference type="PANTHER" id="PTHR43808">
    <property type="entry name" value="ACETYLORNITHINE DEACETYLASE"/>
    <property type="match status" value="1"/>
</dbReference>
<dbReference type="OrthoDB" id="9776600at2"/>
<keyword evidence="4" id="KW-0862">Zinc</keyword>
<keyword evidence="5" id="KW-0170">Cobalt</keyword>
<evidence type="ECO:0000256" key="2">
    <source>
        <dbReference type="ARBA" id="ARBA00022723"/>
    </source>
</evidence>
<dbReference type="SUPFAM" id="SSF53187">
    <property type="entry name" value="Zn-dependent exopeptidases"/>
    <property type="match status" value="1"/>
</dbReference>
<keyword evidence="10" id="KW-1185">Reference proteome</keyword>
<sequence>MKGINYADLKALIEENSWTQNKQGVDANGRMMQAWLEALGMTTTVYYRENIGNHLLFSSTKVNGLPKLLLLGHLDTVFPPHSFEGFRENEEWIYGPGSCDMKGGNFVALSALRNVFAEHGQLCNIDFLLVSDEETGSDDSKAITREIATRYDACLDFEAAGEDHEVVNGRKGVATYCVELNGVAAHAGNQYSQGKNANLAAARLLIAMTELTSLEQGTTINVGKIKGGISANTISPHAQLMVEARFTQADEQRRVLDAIPTLIHQHGIEGVNANLSGGLQRDVMTPSTEQQALIDKLSQLLGYPLKTEQRGGVSDANVTSGAGLPTLDGFGPYGDGDHTEFERASKRSFCRRIEEVTAIIRHYSPKQSTMNS</sequence>
<protein>
    <submittedName>
        <fullName evidence="9">Peptidase M20</fullName>
    </submittedName>
</protein>
<dbReference type="InterPro" id="IPR036264">
    <property type="entry name" value="Bact_exopeptidase_dim_dom"/>
</dbReference>
<name>A0A1Q9GEN0_9GAMM</name>
<feature type="domain" description="Peptidase M20 dimerisation" evidence="8">
    <location>
        <begin position="168"/>
        <end position="269"/>
    </location>
</feature>
<accession>A0A1Q9GEN0</accession>
<dbReference type="GO" id="GO:0016787">
    <property type="term" value="F:hydrolase activity"/>
    <property type="evidence" value="ECO:0007669"/>
    <property type="project" value="UniProtKB-KW"/>
</dbReference>
<dbReference type="PROSITE" id="PS00758">
    <property type="entry name" value="ARGE_DAPE_CPG2_1"/>
    <property type="match status" value="1"/>
</dbReference>
<evidence type="ECO:0000256" key="7">
    <source>
        <dbReference type="SAM" id="MobiDB-lite"/>
    </source>
</evidence>
<evidence type="ECO:0000256" key="4">
    <source>
        <dbReference type="ARBA" id="ARBA00022833"/>
    </source>
</evidence>
<dbReference type="RefSeq" id="WP_075766882.1">
    <property type="nucleotide sequence ID" value="NZ_MJIL01000090.1"/>
</dbReference>
<evidence type="ECO:0000256" key="5">
    <source>
        <dbReference type="ARBA" id="ARBA00023285"/>
    </source>
</evidence>
<dbReference type="SUPFAM" id="SSF55031">
    <property type="entry name" value="Bacterial exopeptidase dimerisation domain"/>
    <property type="match status" value="1"/>
</dbReference>
<dbReference type="Pfam" id="PF01546">
    <property type="entry name" value="Peptidase_M20"/>
    <property type="match status" value="1"/>
</dbReference>
<evidence type="ECO:0000256" key="3">
    <source>
        <dbReference type="ARBA" id="ARBA00022801"/>
    </source>
</evidence>
<comment type="cofactor">
    <cofactor evidence="1">
        <name>Zn(2+)</name>
        <dbReference type="ChEBI" id="CHEBI:29105"/>
    </cofactor>
</comment>
<dbReference type="PIRSF" id="PIRSF037238">
    <property type="entry name" value="Carboxypeptidase_G2"/>
    <property type="match status" value="1"/>
</dbReference>
<evidence type="ECO:0000259" key="8">
    <source>
        <dbReference type="Pfam" id="PF07687"/>
    </source>
</evidence>
<dbReference type="InterPro" id="IPR017150">
    <property type="entry name" value="Pept_M20_glutamate_carboxypep"/>
</dbReference>
<dbReference type="CDD" id="cd03885">
    <property type="entry name" value="M20_CPDG2"/>
    <property type="match status" value="1"/>
</dbReference>
<feature type="active site" evidence="6">
    <location>
        <position position="75"/>
    </location>
</feature>
<keyword evidence="3" id="KW-0378">Hydrolase</keyword>
<dbReference type="STRING" id="1903952.BIT28_06680"/>
<feature type="region of interest" description="Disordered" evidence="7">
    <location>
        <begin position="311"/>
        <end position="338"/>
    </location>
</feature>
<dbReference type="AlphaFoldDB" id="A0A1Q9GEN0"/>
<proteinExistence type="predicted"/>
<organism evidence="9 10">
    <name type="scientific">Photobacterium proteolyticum</name>
    <dbReference type="NCBI Taxonomy" id="1903952"/>
    <lineage>
        <taxon>Bacteria</taxon>
        <taxon>Pseudomonadati</taxon>
        <taxon>Pseudomonadota</taxon>
        <taxon>Gammaproteobacteria</taxon>
        <taxon>Vibrionales</taxon>
        <taxon>Vibrionaceae</taxon>
        <taxon>Photobacterium</taxon>
    </lineage>
</organism>
<comment type="caution">
    <text evidence="9">The sequence shown here is derived from an EMBL/GenBank/DDBJ whole genome shotgun (WGS) entry which is preliminary data.</text>
</comment>
<dbReference type="Gene3D" id="3.40.630.10">
    <property type="entry name" value="Zn peptidases"/>
    <property type="match status" value="1"/>
</dbReference>
<dbReference type="GO" id="GO:0046872">
    <property type="term" value="F:metal ion binding"/>
    <property type="evidence" value="ECO:0007669"/>
    <property type="project" value="UniProtKB-KW"/>
</dbReference>
<dbReference type="PANTHER" id="PTHR43808:SF9">
    <property type="entry name" value="BLL0789 PROTEIN"/>
    <property type="match status" value="1"/>
</dbReference>
<feature type="active site" description="Proton acceptor" evidence="6">
    <location>
        <position position="133"/>
    </location>
</feature>
<dbReference type="Proteomes" id="UP000186905">
    <property type="component" value="Unassembled WGS sequence"/>
</dbReference>
<evidence type="ECO:0000256" key="6">
    <source>
        <dbReference type="PIRSR" id="PIRSR037238-1"/>
    </source>
</evidence>
<evidence type="ECO:0000256" key="1">
    <source>
        <dbReference type="ARBA" id="ARBA00001947"/>
    </source>
</evidence>
<gene>
    <name evidence="9" type="ORF">BIT28_06680</name>
</gene>
<dbReference type="InterPro" id="IPR011650">
    <property type="entry name" value="Peptidase_M20_dimer"/>
</dbReference>
<keyword evidence="2" id="KW-0479">Metal-binding</keyword>
<dbReference type="InterPro" id="IPR001261">
    <property type="entry name" value="ArgE/DapE_CS"/>
</dbReference>
<dbReference type="InterPro" id="IPR050072">
    <property type="entry name" value="Peptidase_M20A"/>
</dbReference>
<dbReference type="Pfam" id="PF07687">
    <property type="entry name" value="M20_dimer"/>
    <property type="match status" value="1"/>
</dbReference>
<dbReference type="Gene3D" id="3.30.70.360">
    <property type="match status" value="1"/>
</dbReference>
<evidence type="ECO:0000313" key="10">
    <source>
        <dbReference type="Proteomes" id="UP000186905"/>
    </source>
</evidence>
<evidence type="ECO:0000313" key="9">
    <source>
        <dbReference type="EMBL" id="OLQ72865.1"/>
    </source>
</evidence>